<evidence type="ECO:0000313" key="3">
    <source>
        <dbReference type="EMBL" id="KAK3270748.1"/>
    </source>
</evidence>
<feature type="compositionally biased region" description="Pro residues" evidence="1">
    <location>
        <begin position="11"/>
        <end position="33"/>
    </location>
</feature>
<evidence type="ECO:0000256" key="1">
    <source>
        <dbReference type="SAM" id="MobiDB-lite"/>
    </source>
</evidence>
<comment type="caution">
    <text evidence="3">The sequence shown here is derived from an EMBL/GenBank/DDBJ whole genome shotgun (WGS) entry which is preliminary data.</text>
</comment>
<proteinExistence type="predicted"/>
<feature type="compositionally biased region" description="Low complexity" evidence="1">
    <location>
        <begin position="1"/>
        <end position="10"/>
    </location>
</feature>
<keyword evidence="2" id="KW-0812">Transmembrane</keyword>
<feature type="region of interest" description="Disordered" evidence="1">
    <location>
        <begin position="281"/>
        <end position="358"/>
    </location>
</feature>
<evidence type="ECO:0000256" key="2">
    <source>
        <dbReference type="SAM" id="Phobius"/>
    </source>
</evidence>
<organism evidence="3 4">
    <name type="scientific">Cymbomonas tetramitiformis</name>
    <dbReference type="NCBI Taxonomy" id="36881"/>
    <lineage>
        <taxon>Eukaryota</taxon>
        <taxon>Viridiplantae</taxon>
        <taxon>Chlorophyta</taxon>
        <taxon>Pyramimonadophyceae</taxon>
        <taxon>Pyramimonadales</taxon>
        <taxon>Pyramimonadaceae</taxon>
        <taxon>Cymbomonas</taxon>
    </lineage>
</organism>
<dbReference type="EMBL" id="LGRX02010217">
    <property type="protein sequence ID" value="KAK3270748.1"/>
    <property type="molecule type" value="Genomic_DNA"/>
</dbReference>
<feature type="compositionally biased region" description="Acidic residues" evidence="1">
    <location>
        <begin position="237"/>
        <end position="247"/>
    </location>
</feature>
<dbReference type="AlphaFoldDB" id="A0AAE0G383"/>
<reference evidence="3 4" key="1">
    <citation type="journal article" date="2015" name="Genome Biol. Evol.">
        <title>Comparative Genomics of a Bacterivorous Green Alga Reveals Evolutionary Causalities and Consequences of Phago-Mixotrophic Mode of Nutrition.</title>
        <authorList>
            <person name="Burns J.A."/>
            <person name="Paasch A."/>
            <person name="Narechania A."/>
            <person name="Kim E."/>
        </authorList>
    </citation>
    <scope>NUCLEOTIDE SEQUENCE [LARGE SCALE GENOMIC DNA]</scope>
    <source>
        <strain evidence="3 4">PLY_AMNH</strain>
    </source>
</reference>
<feature type="transmembrane region" description="Helical" evidence="2">
    <location>
        <begin position="251"/>
        <end position="273"/>
    </location>
</feature>
<dbReference type="Proteomes" id="UP001190700">
    <property type="component" value="Unassembled WGS sequence"/>
</dbReference>
<name>A0AAE0G383_9CHLO</name>
<keyword evidence="2" id="KW-0472">Membrane</keyword>
<feature type="region of interest" description="Disordered" evidence="1">
    <location>
        <begin position="221"/>
        <end position="247"/>
    </location>
</feature>
<gene>
    <name evidence="3" type="ORF">CYMTET_20870</name>
</gene>
<keyword evidence="2" id="KW-1133">Transmembrane helix</keyword>
<feature type="region of interest" description="Disordered" evidence="1">
    <location>
        <begin position="1"/>
        <end position="38"/>
    </location>
</feature>
<feature type="compositionally biased region" description="Polar residues" evidence="1">
    <location>
        <begin position="295"/>
        <end position="313"/>
    </location>
</feature>
<protein>
    <submittedName>
        <fullName evidence="3">Uncharacterized protein</fullName>
    </submittedName>
</protein>
<keyword evidence="4" id="KW-1185">Reference proteome</keyword>
<sequence>MHDSPPSEASSPPPPSPPTSADLSPPPSPPPAPDCEDDGAYVMSFMGTDYRCEDVLGLLAQARVSSCSEAHASAAANGIGNIFTQEMQDELLENCPATCDVCEGSPLSASPPPWSPSPPWEMLLDCSIAMDISYFTDADNEAKFKLDYCKEVAQDAGVSIDQVTVLSIKSGSVVVESRVEFASEEDATTFESTVNEDNPNVFSDTFTTTYGDVTIDKVSVAEVETSSPPPSTSSSQSEEDQEDDDEEGVKVMHVVMGVLGAVGLSAGLAYFILPRFKSWRQPDQAEGSDNAGRPASQSNASSGFEMNRPSTIMAQWGRVVHDEEDNAANDQEAGTFGMKSENRKQSTVNPLFDRPADV</sequence>
<accession>A0AAE0G383</accession>
<evidence type="ECO:0000313" key="4">
    <source>
        <dbReference type="Proteomes" id="UP001190700"/>
    </source>
</evidence>